<accession>A0A3R7BDK0</accession>
<gene>
    <name evidence="1" type="ORF">DYB26_010054</name>
</gene>
<dbReference type="PANTHER" id="PTHR22746:SF10">
    <property type="entry name" value="GUANINE NUCLEOTIDE EXCHANGE FACTOR SUBUNIT RIC1"/>
    <property type="match status" value="1"/>
</dbReference>
<dbReference type="GO" id="GO:0034066">
    <property type="term" value="C:Ric1-Rgp1 guanyl-nucleotide exchange factor complex"/>
    <property type="evidence" value="ECO:0007669"/>
    <property type="project" value="InterPro"/>
</dbReference>
<evidence type="ECO:0000313" key="1">
    <source>
        <dbReference type="EMBL" id="RHZ07657.1"/>
    </source>
</evidence>
<dbReference type="GO" id="GO:0042147">
    <property type="term" value="P:retrograde transport, endosome to Golgi"/>
    <property type="evidence" value="ECO:0007669"/>
    <property type="project" value="TreeGrafter"/>
</dbReference>
<proteinExistence type="predicted"/>
<dbReference type="InterPro" id="IPR036322">
    <property type="entry name" value="WD40_repeat_dom_sf"/>
</dbReference>
<dbReference type="AlphaFoldDB" id="A0A3R7BDK0"/>
<dbReference type="PANTHER" id="PTHR22746">
    <property type="entry name" value="RAB6A-GEF COMPLEX PARTNER PROTEIN 1"/>
    <property type="match status" value="1"/>
</dbReference>
<dbReference type="EMBL" id="QUTF01016142">
    <property type="protein sequence ID" value="RHZ07657.1"/>
    <property type="molecule type" value="Genomic_DNA"/>
</dbReference>
<dbReference type="InterPro" id="IPR040096">
    <property type="entry name" value="Ric1"/>
</dbReference>
<reference evidence="1 2" key="1">
    <citation type="submission" date="2018-08" db="EMBL/GenBank/DDBJ databases">
        <title>Aphanomyces genome sequencing and annotation.</title>
        <authorList>
            <person name="Minardi D."/>
            <person name="Oidtmann B."/>
            <person name="Van Der Giezen M."/>
            <person name="Studholme D.J."/>
        </authorList>
    </citation>
    <scope>NUCLEOTIDE SEQUENCE [LARGE SCALE GENOMIC DNA]</scope>
    <source>
        <strain evidence="1 2">FDL457</strain>
    </source>
</reference>
<dbReference type="Gene3D" id="2.130.10.10">
    <property type="entry name" value="YVTN repeat-like/Quinoprotein amine dehydrogenase"/>
    <property type="match status" value="1"/>
</dbReference>
<comment type="caution">
    <text evidence="1">The sequence shown here is derived from an EMBL/GenBank/DDBJ whole genome shotgun (WGS) entry which is preliminary data.</text>
</comment>
<dbReference type="GO" id="GO:0006886">
    <property type="term" value="P:intracellular protein transport"/>
    <property type="evidence" value="ECO:0007669"/>
    <property type="project" value="InterPro"/>
</dbReference>
<name>A0A3R7BDK0_APHAT</name>
<evidence type="ECO:0000313" key="2">
    <source>
        <dbReference type="Proteomes" id="UP000286510"/>
    </source>
</evidence>
<dbReference type="GO" id="GO:0005829">
    <property type="term" value="C:cytosol"/>
    <property type="evidence" value="ECO:0007669"/>
    <property type="project" value="TreeGrafter"/>
</dbReference>
<dbReference type="Proteomes" id="UP000286510">
    <property type="component" value="Unassembled WGS sequence"/>
</dbReference>
<sequence length="312" mass="33825">MWVARGLPRVVKRENDEDVVGFSALGHWKVDVTSTYIQLRCMHHKDAPPYRPHRLSRQTGSTPLACAFLPHADTSRIVVLTSTTLEMYSYALDLTDGVRLHAHESITFAGKDGDTEVGRCLAVNEDHIFVGTSTARIMVFRWAKQLQFSLHHDIGTFDFSSSLPFLCFHGDDVSPPSVTLSNGKCVLVTLASPAESSGALHFQSVERVPPPPASALFSAVAMDAGAGLLAVGATDSTVRVFRLHHPKKAAPRRSALSMVDLPGLLQSEGNMHVQLLSLGSWGYSSDELGHVSSLAFTDDGRAVAIGYVSDIY</sequence>
<dbReference type="InterPro" id="IPR015943">
    <property type="entry name" value="WD40/YVTN_repeat-like_dom_sf"/>
</dbReference>
<organism evidence="1 2">
    <name type="scientific">Aphanomyces astaci</name>
    <name type="common">Crayfish plague agent</name>
    <dbReference type="NCBI Taxonomy" id="112090"/>
    <lineage>
        <taxon>Eukaryota</taxon>
        <taxon>Sar</taxon>
        <taxon>Stramenopiles</taxon>
        <taxon>Oomycota</taxon>
        <taxon>Saprolegniomycetes</taxon>
        <taxon>Saprolegniales</taxon>
        <taxon>Verrucalvaceae</taxon>
        <taxon>Aphanomyces</taxon>
    </lineage>
</organism>
<dbReference type="GO" id="GO:0000139">
    <property type="term" value="C:Golgi membrane"/>
    <property type="evidence" value="ECO:0007669"/>
    <property type="project" value="TreeGrafter"/>
</dbReference>
<dbReference type="VEuPathDB" id="FungiDB:H257_08509"/>
<dbReference type="SUPFAM" id="SSF50978">
    <property type="entry name" value="WD40 repeat-like"/>
    <property type="match status" value="1"/>
</dbReference>
<protein>
    <submittedName>
        <fullName evidence="1">Uncharacterized protein</fullName>
    </submittedName>
</protein>